<dbReference type="GO" id="GO:0004375">
    <property type="term" value="F:glycine dehydrogenase (decarboxylating) activity"/>
    <property type="evidence" value="ECO:0007669"/>
    <property type="project" value="UniProtKB-UniRule"/>
</dbReference>
<dbReference type="Gene3D" id="3.90.1150.10">
    <property type="entry name" value="Aspartate Aminotransferase, domain 1"/>
    <property type="match status" value="1"/>
</dbReference>
<evidence type="ECO:0000256" key="7">
    <source>
        <dbReference type="RuleBase" id="RU364056"/>
    </source>
</evidence>
<dbReference type="NCBIfam" id="TIGR00461">
    <property type="entry name" value="gcvP"/>
    <property type="match status" value="1"/>
</dbReference>
<dbReference type="GO" id="GO:0005960">
    <property type="term" value="C:glycine cleavage complex"/>
    <property type="evidence" value="ECO:0007669"/>
    <property type="project" value="TreeGrafter"/>
</dbReference>
<keyword evidence="7" id="KW-0809">Transit peptide</keyword>
<dbReference type="GO" id="GO:0005739">
    <property type="term" value="C:mitochondrion"/>
    <property type="evidence" value="ECO:0007669"/>
    <property type="project" value="UniProtKB-SubCell"/>
</dbReference>
<dbReference type="Pfam" id="PF21478">
    <property type="entry name" value="GcvP2_C"/>
    <property type="match status" value="1"/>
</dbReference>
<evidence type="ECO:0000259" key="8">
    <source>
        <dbReference type="Pfam" id="PF02347"/>
    </source>
</evidence>
<reference evidence="10" key="1">
    <citation type="journal article" date="2019" name="Environ. Microbiol.">
        <title>Fungal ecological strategies reflected in gene transcription - a case study of two litter decomposers.</title>
        <authorList>
            <person name="Barbi F."/>
            <person name="Kohler A."/>
            <person name="Barry K."/>
            <person name="Baskaran P."/>
            <person name="Daum C."/>
            <person name="Fauchery L."/>
            <person name="Ihrmark K."/>
            <person name="Kuo A."/>
            <person name="LaButti K."/>
            <person name="Lipzen A."/>
            <person name="Morin E."/>
            <person name="Grigoriev I.V."/>
            <person name="Henrissat B."/>
            <person name="Lindahl B."/>
            <person name="Martin F."/>
        </authorList>
    </citation>
    <scope>NUCLEOTIDE SEQUENCE</scope>
    <source>
        <strain evidence="10">JB14</strain>
    </source>
</reference>
<evidence type="ECO:0000256" key="2">
    <source>
        <dbReference type="ARBA" id="ARBA00010756"/>
    </source>
</evidence>
<comment type="subcellular location">
    <subcellularLocation>
        <location evidence="7">Mitochondrion</location>
    </subcellularLocation>
</comment>
<dbReference type="EC" id="1.4.4.2" evidence="7"/>
<evidence type="ECO:0000256" key="5">
    <source>
        <dbReference type="ARBA" id="ARBA00049026"/>
    </source>
</evidence>
<comment type="similarity">
    <text evidence="2 7">Belongs to the GcvP family.</text>
</comment>
<proteinExistence type="inferred from homology"/>
<feature type="domain" description="Glycine dehydrogenase C-terminal" evidence="9">
    <location>
        <begin position="836"/>
        <end position="912"/>
    </location>
</feature>
<dbReference type="GO" id="GO:0019464">
    <property type="term" value="P:glycine decarboxylation via glycine cleavage system"/>
    <property type="evidence" value="ECO:0007669"/>
    <property type="project" value="TreeGrafter"/>
</dbReference>
<dbReference type="InterPro" id="IPR015424">
    <property type="entry name" value="PyrdxlP-dep_Trfase"/>
</dbReference>
<feature type="domain" description="Glycine cleavage system P-protein N-terminal" evidence="8">
    <location>
        <begin position="488"/>
        <end position="762"/>
    </location>
</feature>
<dbReference type="InterPro" id="IPR020581">
    <property type="entry name" value="GDC_P"/>
</dbReference>
<dbReference type="PANTHER" id="PTHR11773">
    <property type="entry name" value="GLYCINE DEHYDROGENASE, DECARBOXYLATING"/>
    <property type="match status" value="1"/>
</dbReference>
<dbReference type="PANTHER" id="PTHR11773:SF1">
    <property type="entry name" value="GLYCINE DEHYDROGENASE (DECARBOXYLATING), MITOCHONDRIAL"/>
    <property type="match status" value="1"/>
</dbReference>
<evidence type="ECO:0000313" key="10">
    <source>
        <dbReference type="EMBL" id="KAE9398439.1"/>
    </source>
</evidence>
<gene>
    <name evidence="10" type="ORF">BT96DRAFT_1020098</name>
</gene>
<dbReference type="CDD" id="cd00613">
    <property type="entry name" value="GDC-P"/>
    <property type="match status" value="1"/>
</dbReference>
<comment type="catalytic activity">
    <reaction evidence="5 7">
        <text>N(6)-[(R)-lipoyl]-L-lysyl-[glycine-cleavage complex H protein] + glycine + H(+) = N(6)-[(R)-S(8)-aminomethyldihydrolipoyl]-L-lysyl-[glycine-cleavage complex H protein] + CO2</text>
        <dbReference type="Rhea" id="RHEA:24304"/>
        <dbReference type="Rhea" id="RHEA-COMP:10494"/>
        <dbReference type="Rhea" id="RHEA-COMP:10495"/>
        <dbReference type="ChEBI" id="CHEBI:15378"/>
        <dbReference type="ChEBI" id="CHEBI:16526"/>
        <dbReference type="ChEBI" id="CHEBI:57305"/>
        <dbReference type="ChEBI" id="CHEBI:83099"/>
        <dbReference type="ChEBI" id="CHEBI:83143"/>
        <dbReference type="EC" id="1.4.4.2"/>
    </reaction>
</comment>
<keyword evidence="4 7" id="KW-0560">Oxidoreductase</keyword>
<dbReference type="InterPro" id="IPR015422">
    <property type="entry name" value="PyrdxlP-dep_Trfase_small"/>
</dbReference>
<dbReference type="GO" id="GO:0030170">
    <property type="term" value="F:pyridoxal phosphate binding"/>
    <property type="evidence" value="ECO:0007669"/>
    <property type="project" value="TreeGrafter"/>
</dbReference>
<organism evidence="10 11">
    <name type="scientific">Gymnopus androsaceus JB14</name>
    <dbReference type="NCBI Taxonomy" id="1447944"/>
    <lineage>
        <taxon>Eukaryota</taxon>
        <taxon>Fungi</taxon>
        <taxon>Dikarya</taxon>
        <taxon>Basidiomycota</taxon>
        <taxon>Agaricomycotina</taxon>
        <taxon>Agaricomycetes</taxon>
        <taxon>Agaricomycetidae</taxon>
        <taxon>Agaricales</taxon>
        <taxon>Marasmiineae</taxon>
        <taxon>Omphalotaceae</taxon>
        <taxon>Gymnopus</taxon>
    </lineage>
</organism>
<dbReference type="SUPFAM" id="SSF53383">
    <property type="entry name" value="PLP-dependent transferases"/>
    <property type="match status" value="2"/>
</dbReference>
<evidence type="ECO:0000256" key="3">
    <source>
        <dbReference type="ARBA" id="ARBA00022898"/>
    </source>
</evidence>
<protein>
    <recommendedName>
        <fullName evidence="7">Glycine cleavage system P protein</fullName>
        <ecNumber evidence="7">1.4.4.2</ecNumber>
    </recommendedName>
</protein>
<evidence type="ECO:0000256" key="4">
    <source>
        <dbReference type="ARBA" id="ARBA00023002"/>
    </source>
</evidence>
<dbReference type="EMBL" id="ML769482">
    <property type="protein sequence ID" value="KAE9398439.1"/>
    <property type="molecule type" value="Genomic_DNA"/>
</dbReference>
<dbReference type="OrthoDB" id="6537869at2759"/>
<sequence length="958" mass="103966">MLLRRCVANRLSSLPRARFLATAHRPDSLFSPLDVFSERHIGPDDAETSKMLSQLGYSSMDAFISHTVPSKIRIASEDISNDTIPAFSESQLLARAKDLGALNKPFKSYIGMGYHCAVVPPVILRNVIENPQWYTPYTPYQPEIAQGRLESLVNFQTMVMSLTSMDIANASLLDEATAAAEGMVMSFASSGSRKRKFLVDSGVLPQTLAVLRTRAKGFGIDLVVADASSAIEDEALRKELCGVLVQYPDVDGHIKDFAALADTTHAAGALVVCATDLLALTMIKPPGEWGADIVLGNSARFGVPAGYGGPHGAFFAVTEKLKRKMPGRLVGRSRDVTGKPAYRLALQTREQHIRREKATSNICTSQALLANMAAMYAVYHGPVGLQHIANKVHGFTQVFKDSVGSFGYDVVNQEFFDTVTVKVPSAKDLHEVSLNAGINLRRIDDRHVGVTLDESVTPNDLVNVINVFATASSSAPVSLSQLQEPDAPAIPSMLKRTSPFLPHPVFNKHHSETEMLRYINHLASKDVGLVHSMIPLGSCTMKLNSTSSMIPLTWEEYGRIHPFVPFDQVQGYHTVINELERDLARITGFHSTSLQPNSGAAGEYAGLCVIRAYHESQGEGDRDICLIPLSAHGTNPASAVMAGLKVVSVKVHDDGNLDLDDLRLKAEKHQNKLAAFMITYPSTFGVFEDGVQDACKIIHENGGQVYLDGANLNAQIGLTNPATCGGDVCHMNLHKTFAIPHGGGGPGVGPICVAEHLAPFLPSHPVMPLGDKAIDAVSAGPFGSSSIHLISWAYIKMLGGQGLSEASKVALLNANYMASRLSGHYNLRYKNANGRAGLKVTDFAKRLQDYGFHPPTCSWPISTCMLIEPTESETLEEIDRFCDAMIQIRKEAEDVITGAQPKDNNVLKNAPHPLSVIALSDAEWNRPYTRHSAAYPLPYLEKRSFGHPFPALTTHTAI</sequence>
<keyword evidence="7" id="KW-0496">Mitochondrion</keyword>
<dbReference type="Pfam" id="PF02347">
    <property type="entry name" value="GDC-P"/>
    <property type="match status" value="2"/>
</dbReference>
<accession>A0A6A4HIS5</accession>
<keyword evidence="3 6" id="KW-0663">Pyridoxal phosphate</keyword>
<comment type="cofactor">
    <cofactor evidence="1 6 7">
        <name>pyridoxal 5'-phosphate</name>
        <dbReference type="ChEBI" id="CHEBI:597326"/>
    </cofactor>
</comment>
<evidence type="ECO:0000256" key="1">
    <source>
        <dbReference type="ARBA" id="ARBA00001933"/>
    </source>
</evidence>
<dbReference type="FunFam" id="3.40.640.10:FF:000007">
    <property type="entry name" value="glycine dehydrogenase (Decarboxylating), mitochondrial"/>
    <property type="match status" value="1"/>
</dbReference>
<dbReference type="InterPro" id="IPR049315">
    <property type="entry name" value="GDC-P_N"/>
</dbReference>
<dbReference type="GO" id="GO:0016594">
    <property type="term" value="F:glycine binding"/>
    <property type="evidence" value="ECO:0007669"/>
    <property type="project" value="TreeGrafter"/>
</dbReference>
<comment type="function">
    <text evidence="7">The glycine cleavage system catalyzes the degradation of glycine.</text>
</comment>
<dbReference type="InterPro" id="IPR049316">
    <property type="entry name" value="GDC-P_C"/>
</dbReference>
<dbReference type="AlphaFoldDB" id="A0A6A4HIS5"/>
<dbReference type="Proteomes" id="UP000799118">
    <property type="component" value="Unassembled WGS sequence"/>
</dbReference>
<evidence type="ECO:0000256" key="6">
    <source>
        <dbReference type="PIRSR" id="PIRSR603437-50"/>
    </source>
</evidence>
<feature type="domain" description="Glycine cleavage system P-protein N-terminal" evidence="8">
    <location>
        <begin position="38"/>
        <end position="468"/>
    </location>
</feature>
<dbReference type="InterPro" id="IPR003437">
    <property type="entry name" value="GcvP"/>
</dbReference>
<evidence type="ECO:0000313" key="11">
    <source>
        <dbReference type="Proteomes" id="UP000799118"/>
    </source>
</evidence>
<dbReference type="Gene3D" id="3.40.640.10">
    <property type="entry name" value="Type I PLP-dependent aspartate aminotransferase-like (Major domain)"/>
    <property type="match status" value="2"/>
</dbReference>
<comment type="subunit">
    <text evidence="7">The glycine cleavage system is composed of four proteins: P, T, L and H.</text>
</comment>
<feature type="modified residue" description="N6-(pyridoxal phosphate)lysine" evidence="6">
    <location>
        <position position="735"/>
    </location>
</feature>
<evidence type="ECO:0000259" key="9">
    <source>
        <dbReference type="Pfam" id="PF21478"/>
    </source>
</evidence>
<keyword evidence="11" id="KW-1185">Reference proteome</keyword>
<dbReference type="FunFam" id="3.40.640.10:FF:000005">
    <property type="entry name" value="Glycine dehydrogenase (decarboxylating), mitochondrial"/>
    <property type="match status" value="1"/>
</dbReference>
<dbReference type="InterPro" id="IPR015421">
    <property type="entry name" value="PyrdxlP-dep_Trfase_major"/>
</dbReference>
<name>A0A6A4HIS5_9AGAR</name>